<accession>A0A0A8Z8K0</accession>
<dbReference type="EMBL" id="GBRH01264830">
    <property type="protein sequence ID" value="JAD33065.1"/>
    <property type="molecule type" value="Transcribed_RNA"/>
</dbReference>
<proteinExistence type="predicted"/>
<organism evidence="1">
    <name type="scientific">Arundo donax</name>
    <name type="common">Giant reed</name>
    <name type="synonym">Donax arundinaceus</name>
    <dbReference type="NCBI Taxonomy" id="35708"/>
    <lineage>
        <taxon>Eukaryota</taxon>
        <taxon>Viridiplantae</taxon>
        <taxon>Streptophyta</taxon>
        <taxon>Embryophyta</taxon>
        <taxon>Tracheophyta</taxon>
        <taxon>Spermatophyta</taxon>
        <taxon>Magnoliopsida</taxon>
        <taxon>Liliopsida</taxon>
        <taxon>Poales</taxon>
        <taxon>Poaceae</taxon>
        <taxon>PACMAD clade</taxon>
        <taxon>Arundinoideae</taxon>
        <taxon>Arundineae</taxon>
        <taxon>Arundo</taxon>
    </lineage>
</organism>
<dbReference type="AlphaFoldDB" id="A0A0A8Z8K0"/>
<name>A0A0A8Z8K0_ARUDO</name>
<reference evidence="1" key="1">
    <citation type="submission" date="2014-09" db="EMBL/GenBank/DDBJ databases">
        <authorList>
            <person name="Magalhaes I.L.F."/>
            <person name="Oliveira U."/>
            <person name="Santos F.R."/>
            <person name="Vidigal T.H.D.A."/>
            <person name="Brescovit A.D."/>
            <person name="Santos A.J."/>
        </authorList>
    </citation>
    <scope>NUCLEOTIDE SEQUENCE</scope>
    <source>
        <tissue evidence="1">Shoot tissue taken approximately 20 cm above the soil surface</tissue>
    </source>
</reference>
<sequence length="19" mass="2221">MIILDVPYKLRKTCNLADN</sequence>
<protein>
    <submittedName>
        <fullName evidence="1">Uncharacterized protein</fullName>
    </submittedName>
</protein>
<evidence type="ECO:0000313" key="1">
    <source>
        <dbReference type="EMBL" id="JAD33065.1"/>
    </source>
</evidence>
<reference evidence="1" key="2">
    <citation type="journal article" date="2015" name="Data Brief">
        <title>Shoot transcriptome of the giant reed, Arundo donax.</title>
        <authorList>
            <person name="Barrero R.A."/>
            <person name="Guerrero F.D."/>
            <person name="Moolhuijzen P."/>
            <person name="Goolsby J.A."/>
            <person name="Tidwell J."/>
            <person name="Bellgard S.E."/>
            <person name="Bellgard M.I."/>
        </authorList>
    </citation>
    <scope>NUCLEOTIDE SEQUENCE</scope>
    <source>
        <tissue evidence="1">Shoot tissue taken approximately 20 cm above the soil surface</tissue>
    </source>
</reference>